<accession>A0A495XPJ4</accession>
<feature type="domain" description="Knr4/Smi1-like" evidence="1">
    <location>
        <begin position="41"/>
        <end position="171"/>
    </location>
</feature>
<keyword evidence="3" id="KW-1185">Reference proteome</keyword>
<evidence type="ECO:0000259" key="1">
    <source>
        <dbReference type="SMART" id="SM00860"/>
    </source>
</evidence>
<dbReference type="SMART" id="SM00860">
    <property type="entry name" value="SMI1_KNR4"/>
    <property type="match status" value="1"/>
</dbReference>
<dbReference type="AlphaFoldDB" id="A0A495XPJ4"/>
<proteinExistence type="predicted"/>
<dbReference type="EMBL" id="RBXR01000001">
    <property type="protein sequence ID" value="RKT74796.1"/>
    <property type="molecule type" value="Genomic_DNA"/>
</dbReference>
<gene>
    <name evidence="2" type="ORF">DFJ66_8167</name>
</gene>
<reference evidence="2 3" key="1">
    <citation type="submission" date="2018-10" db="EMBL/GenBank/DDBJ databases">
        <title>Sequencing the genomes of 1000 actinobacteria strains.</title>
        <authorList>
            <person name="Klenk H.-P."/>
        </authorList>
    </citation>
    <scope>NUCLEOTIDE SEQUENCE [LARGE SCALE GENOMIC DNA]</scope>
    <source>
        <strain evidence="2 3">DSM 43911</strain>
    </source>
</reference>
<dbReference type="SUPFAM" id="SSF160631">
    <property type="entry name" value="SMI1/KNR4-like"/>
    <property type="match status" value="1"/>
</dbReference>
<dbReference type="Proteomes" id="UP000272729">
    <property type="component" value="Unassembled WGS sequence"/>
</dbReference>
<dbReference type="Pfam" id="PF09346">
    <property type="entry name" value="SMI1_KNR4"/>
    <property type="match status" value="1"/>
</dbReference>
<dbReference type="Gene3D" id="3.40.1580.10">
    <property type="entry name" value="SMI1/KNR4-like"/>
    <property type="match status" value="1"/>
</dbReference>
<evidence type="ECO:0000313" key="3">
    <source>
        <dbReference type="Proteomes" id="UP000272729"/>
    </source>
</evidence>
<comment type="caution">
    <text evidence="2">The sequence shown here is derived from an EMBL/GenBank/DDBJ whole genome shotgun (WGS) entry which is preliminary data.</text>
</comment>
<organism evidence="2 3">
    <name type="scientific">Saccharothrix variisporea</name>
    <dbReference type="NCBI Taxonomy" id="543527"/>
    <lineage>
        <taxon>Bacteria</taxon>
        <taxon>Bacillati</taxon>
        <taxon>Actinomycetota</taxon>
        <taxon>Actinomycetes</taxon>
        <taxon>Pseudonocardiales</taxon>
        <taxon>Pseudonocardiaceae</taxon>
        <taxon>Saccharothrix</taxon>
    </lineage>
</organism>
<protein>
    <submittedName>
        <fullName evidence="2">SMI1/KNR4 family protein SUKH-1</fullName>
    </submittedName>
</protein>
<dbReference type="InterPro" id="IPR018958">
    <property type="entry name" value="Knr4/Smi1-like_dom"/>
</dbReference>
<evidence type="ECO:0000313" key="2">
    <source>
        <dbReference type="EMBL" id="RKT74796.1"/>
    </source>
</evidence>
<name>A0A495XPJ4_9PSEU</name>
<sequence length="392" mass="44458">MMSGMRWTPWLRRWSEEWISTAQPDTLDPAVLRDRWLGFAPATEEEVAAAEARLGVRLPPSYREFLLTTNGWRNAGAFVRRMRDTHTLGRLRDLEPHWQVWEDLAADDSDSDSDGSLFTRSLLLSLEADAGILFLDPADVDQAGEWAAYSLFSWRAAPPVRFGSFRELMEALYAEFHRIHRPAGPTRDFWDAQVEQARLDALAGSVDDAAEVLERAADFGRDRATVLHAQILLFLGREHEANQLIGQLLHLPSQPDDFLTDPLFTEEFVPYLFHDHARTNQPHRLSTLGTAMIGERPEIMRMVAEHRPRFQTPVPHMTYGNPEFDEQIRRARAAHAGETDTLWAAIRLAMPLWRPRTADHIAPVALLADPVLKATITPERGRELLSTPRGAA</sequence>
<dbReference type="InterPro" id="IPR037883">
    <property type="entry name" value="Knr4/Smi1-like_sf"/>
</dbReference>